<dbReference type="Gene3D" id="2.60.40.1190">
    <property type="match status" value="1"/>
</dbReference>
<keyword evidence="2" id="KW-1185">Reference proteome</keyword>
<evidence type="ECO:0000313" key="1">
    <source>
        <dbReference type="EMBL" id="MFI6505416.1"/>
    </source>
</evidence>
<dbReference type="Proteomes" id="UP001612741">
    <property type="component" value="Unassembled WGS sequence"/>
</dbReference>
<reference evidence="1 2" key="1">
    <citation type="submission" date="2024-10" db="EMBL/GenBank/DDBJ databases">
        <title>The Natural Products Discovery Center: Release of the First 8490 Sequenced Strains for Exploring Actinobacteria Biosynthetic Diversity.</title>
        <authorList>
            <person name="Kalkreuter E."/>
            <person name="Kautsar S.A."/>
            <person name="Yang D."/>
            <person name="Bader C.D."/>
            <person name="Teijaro C.N."/>
            <person name="Fluegel L."/>
            <person name="Davis C.M."/>
            <person name="Simpson J.R."/>
            <person name="Lauterbach L."/>
            <person name="Steele A.D."/>
            <person name="Gui C."/>
            <person name="Meng S."/>
            <person name="Li G."/>
            <person name="Viehrig K."/>
            <person name="Ye F."/>
            <person name="Su P."/>
            <person name="Kiefer A.F."/>
            <person name="Nichols A."/>
            <person name="Cepeda A.J."/>
            <person name="Yan W."/>
            <person name="Fan B."/>
            <person name="Jiang Y."/>
            <person name="Adhikari A."/>
            <person name="Zheng C.-J."/>
            <person name="Schuster L."/>
            <person name="Cowan T.M."/>
            <person name="Smanski M.J."/>
            <person name="Chevrette M.G."/>
            <person name="De Carvalho L.P.S."/>
            <person name="Shen B."/>
        </authorList>
    </citation>
    <scope>NUCLEOTIDE SEQUENCE [LARGE SCALE GENOMIC DNA]</scope>
    <source>
        <strain evidence="1 2">NPDC050545</strain>
    </source>
</reference>
<dbReference type="EMBL" id="JBITGY010000019">
    <property type="protein sequence ID" value="MFI6505416.1"/>
    <property type="molecule type" value="Genomic_DNA"/>
</dbReference>
<dbReference type="RefSeq" id="WP_397091570.1">
    <property type="nucleotide sequence ID" value="NZ_JBITGY010000019.1"/>
</dbReference>
<dbReference type="InterPro" id="IPR039498">
    <property type="entry name" value="NTP_transf_5"/>
</dbReference>
<protein>
    <submittedName>
        <fullName evidence="1">Nucleotidyltransferase family protein</fullName>
    </submittedName>
</protein>
<organism evidence="1 2">
    <name type="scientific">Nonomuraea typhae</name>
    <dbReference type="NCBI Taxonomy" id="2603600"/>
    <lineage>
        <taxon>Bacteria</taxon>
        <taxon>Bacillati</taxon>
        <taxon>Actinomycetota</taxon>
        <taxon>Actinomycetes</taxon>
        <taxon>Streptosporangiales</taxon>
        <taxon>Streptosporangiaceae</taxon>
        <taxon>Nonomuraea</taxon>
    </lineage>
</organism>
<name>A0ABW7ZB77_9ACTN</name>
<dbReference type="SUPFAM" id="SSF49344">
    <property type="entry name" value="CBD9-like"/>
    <property type="match status" value="1"/>
</dbReference>
<evidence type="ECO:0000313" key="2">
    <source>
        <dbReference type="Proteomes" id="UP001612741"/>
    </source>
</evidence>
<gene>
    <name evidence="1" type="ORF">ACIBG2_49105</name>
</gene>
<accession>A0ABW7ZB77</accession>
<proteinExistence type="predicted"/>
<sequence length="580" mass="64300">MPPEWLGDFLLEVSKTPMGEDSRERAARIAKRADFDEGLIVREATRHKVLPVVASNLACLRDETPRLSRVIDAARQKKESVRTLWGEFGNTIRGVNACGLSPVVLKGPAWASTYYPSPLDRSFGDIDLFVEPEHLDRYGDALRSLGYSQSTFDPKSGTITPLAPERIAGALATGRHAAPFIRFDEDSGSLFVVELHAPGFDENFHRVDTRCFLEDAVEWPVEEAQARRLSRVDDVVYCAAHLWKDLYVCSPQGAPAAALLHGFCDLRQMFLAASGDEHWRGLYDRAHHVRKCDPVFFAVTHLDRLYPGVVPRSLLDPPGQLTKDPETVIDDVWRFSVGSSTFRERLFDPHVDERRFTKLRDRGEAGGQLTIPHHSQEAARVILSGTIDPPAWQFFRTHVTYGATPAGDREFSAEVRLSHSAEHLHVSVSVSDPVQVFDKRNGFYYAQDSVQILFECPLGSGRLDNIFLVPAAADLPEPAVVRHHAGLERAGTEPVPGASISAEFSPEGYRMHADLPKAEVIPGLATGEWFGLDVVVYESGPAGEERRSVLQWSGGRNSIRNPAFYGRAELAGSDQTTTNE</sequence>
<comment type="caution">
    <text evidence="1">The sequence shown here is derived from an EMBL/GenBank/DDBJ whole genome shotgun (WGS) entry which is preliminary data.</text>
</comment>
<dbReference type="Pfam" id="PF14907">
    <property type="entry name" value="NTP_transf_5"/>
    <property type="match status" value="1"/>
</dbReference>